<evidence type="ECO:0000313" key="9">
    <source>
        <dbReference type="Proteomes" id="UP001500908"/>
    </source>
</evidence>
<feature type="transmembrane region" description="Helical" evidence="7">
    <location>
        <begin position="251"/>
        <end position="269"/>
    </location>
</feature>
<proteinExistence type="predicted"/>
<organism evidence="8 9">
    <name type="scientific">Salinactinospora qingdaonensis</name>
    <dbReference type="NCBI Taxonomy" id="702744"/>
    <lineage>
        <taxon>Bacteria</taxon>
        <taxon>Bacillati</taxon>
        <taxon>Actinomycetota</taxon>
        <taxon>Actinomycetes</taxon>
        <taxon>Streptosporangiales</taxon>
        <taxon>Nocardiopsidaceae</taxon>
        <taxon>Salinactinospora</taxon>
    </lineage>
</organism>
<comment type="subcellular location">
    <subcellularLocation>
        <location evidence="1">Cell membrane</location>
        <topology evidence="1">Multi-pass membrane protein</topology>
    </subcellularLocation>
</comment>
<evidence type="ECO:0000256" key="2">
    <source>
        <dbReference type="ARBA" id="ARBA00022448"/>
    </source>
</evidence>
<dbReference type="Gene3D" id="1.20.1250.20">
    <property type="entry name" value="MFS general substrate transporter like domains"/>
    <property type="match status" value="1"/>
</dbReference>
<sequence length="414" mass="42465">MFAVLTRNRTYRQLFTAQVCALVGTGLATVALGLLAFDIAGGHAARVVATALTIKMIAYVTAGPVMIALTIRLPRRLVLVSADAVRGLAVGLLPWVSEVWQIYALVAIVQTASATFTPTFQAVIPEVMDDDNDYTAALALSRMAYDLEAMASPLLAAALLAVLPFSGLFALTVAGFAVSALLVLRTRLPAVAPSGPSRWSAITAGTATFARDRRLRALVLLNFAAAVTTALVLVNTVVYVRGPIGGSSSDVALALACFGAGSMAVAFALPRLFTRLRVRTVLLAGPVVLCGGSAALTLGWALWPASGVVLGLGWLVLGAGGSLIAVPTGRLIKDAAGPTTRPALFAAQFAISHACFLVTYPLSGWAGTQASPVVAFAGAAVLTGLCAVGAPLLWHAGRKSTAATAPHVREGAIA</sequence>
<accession>A0ABP7FAJ1</accession>
<feature type="transmembrane region" description="Helical" evidence="7">
    <location>
        <begin position="374"/>
        <end position="394"/>
    </location>
</feature>
<keyword evidence="6 7" id="KW-0472">Membrane</keyword>
<dbReference type="PANTHER" id="PTHR43266">
    <property type="entry name" value="MACROLIDE-EFFLUX PROTEIN"/>
    <property type="match status" value="1"/>
</dbReference>
<name>A0ABP7FAJ1_9ACTN</name>
<keyword evidence="3" id="KW-1003">Cell membrane</keyword>
<dbReference type="EMBL" id="BAABDD010000005">
    <property type="protein sequence ID" value="GAA3734841.1"/>
    <property type="molecule type" value="Genomic_DNA"/>
</dbReference>
<feature type="transmembrane region" description="Helical" evidence="7">
    <location>
        <begin position="309"/>
        <end position="332"/>
    </location>
</feature>
<feature type="transmembrane region" description="Helical" evidence="7">
    <location>
        <begin position="281"/>
        <end position="303"/>
    </location>
</feature>
<reference evidence="9" key="1">
    <citation type="journal article" date="2019" name="Int. J. Syst. Evol. Microbiol.">
        <title>The Global Catalogue of Microorganisms (GCM) 10K type strain sequencing project: providing services to taxonomists for standard genome sequencing and annotation.</title>
        <authorList>
            <consortium name="The Broad Institute Genomics Platform"/>
            <consortium name="The Broad Institute Genome Sequencing Center for Infectious Disease"/>
            <person name="Wu L."/>
            <person name="Ma J."/>
        </authorList>
    </citation>
    <scope>NUCLEOTIDE SEQUENCE [LARGE SCALE GENOMIC DNA]</scope>
    <source>
        <strain evidence="9">JCM 17137</strain>
    </source>
</reference>
<dbReference type="CDD" id="cd06173">
    <property type="entry name" value="MFS_MefA_like"/>
    <property type="match status" value="1"/>
</dbReference>
<keyword evidence="9" id="KW-1185">Reference proteome</keyword>
<comment type="caution">
    <text evidence="8">The sequence shown here is derived from an EMBL/GenBank/DDBJ whole genome shotgun (WGS) entry which is preliminary data.</text>
</comment>
<dbReference type="Pfam" id="PF07690">
    <property type="entry name" value="MFS_1"/>
    <property type="match status" value="1"/>
</dbReference>
<evidence type="ECO:0000256" key="3">
    <source>
        <dbReference type="ARBA" id="ARBA00022475"/>
    </source>
</evidence>
<keyword evidence="4 7" id="KW-0812">Transmembrane</keyword>
<feature type="transmembrane region" description="Helical" evidence="7">
    <location>
        <begin position="15"/>
        <end position="37"/>
    </location>
</feature>
<evidence type="ECO:0000313" key="8">
    <source>
        <dbReference type="EMBL" id="GAA3734841.1"/>
    </source>
</evidence>
<dbReference type="PANTHER" id="PTHR43266:SF2">
    <property type="entry name" value="MAJOR FACILITATOR SUPERFAMILY (MFS) PROFILE DOMAIN-CONTAINING PROTEIN"/>
    <property type="match status" value="1"/>
</dbReference>
<feature type="transmembrane region" description="Helical" evidence="7">
    <location>
        <begin position="49"/>
        <end position="71"/>
    </location>
</feature>
<dbReference type="InterPro" id="IPR036259">
    <property type="entry name" value="MFS_trans_sf"/>
</dbReference>
<evidence type="ECO:0000256" key="6">
    <source>
        <dbReference type="ARBA" id="ARBA00023136"/>
    </source>
</evidence>
<keyword evidence="5 7" id="KW-1133">Transmembrane helix</keyword>
<feature type="transmembrane region" description="Helical" evidence="7">
    <location>
        <begin position="344"/>
        <end position="362"/>
    </location>
</feature>
<feature type="transmembrane region" description="Helical" evidence="7">
    <location>
        <begin position="154"/>
        <end position="184"/>
    </location>
</feature>
<evidence type="ECO:0000256" key="5">
    <source>
        <dbReference type="ARBA" id="ARBA00022989"/>
    </source>
</evidence>
<protein>
    <submittedName>
        <fullName evidence="8">MFS transporter</fullName>
    </submittedName>
</protein>
<dbReference type="SUPFAM" id="SSF103473">
    <property type="entry name" value="MFS general substrate transporter"/>
    <property type="match status" value="1"/>
</dbReference>
<feature type="transmembrane region" description="Helical" evidence="7">
    <location>
        <begin position="218"/>
        <end position="239"/>
    </location>
</feature>
<evidence type="ECO:0000256" key="4">
    <source>
        <dbReference type="ARBA" id="ARBA00022692"/>
    </source>
</evidence>
<evidence type="ECO:0000256" key="7">
    <source>
        <dbReference type="SAM" id="Phobius"/>
    </source>
</evidence>
<gene>
    <name evidence="8" type="ORF">GCM10022402_13800</name>
</gene>
<dbReference type="InterPro" id="IPR011701">
    <property type="entry name" value="MFS"/>
</dbReference>
<feature type="transmembrane region" description="Helical" evidence="7">
    <location>
        <begin position="103"/>
        <end position="124"/>
    </location>
</feature>
<dbReference type="Proteomes" id="UP001500908">
    <property type="component" value="Unassembled WGS sequence"/>
</dbReference>
<evidence type="ECO:0000256" key="1">
    <source>
        <dbReference type="ARBA" id="ARBA00004651"/>
    </source>
</evidence>
<keyword evidence="2" id="KW-0813">Transport</keyword>